<name>A0A2P6QIQ9_ROSCH</name>
<comment type="caution">
    <text evidence="2">The sequence shown here is derived from an EMBL/GenBank/DDBJ whole genome shotgun (WGS) entry which is preliminary data.</text>
</comment>
<evidence type="ECO:0000313" key="2">
    <source>
        <dbReference type="EMBL" id="PRQ34071.1"/>
    </source>
</evidence>
<sequence>MHIEKNICESIIGTMLHSGKSKDGISARKDLEDMGIRKDLHPQQHGSRLYLPPAPHTFSRSEKKDFARGYMILKGLMVIAQILGTAYHWRILRLWASNLMIIMF</sequence>
<proteinExistence type="predicted"/>
<dbReference type="Gramene" id="PRQ34071">
    <property type="protein sequence ID" value="PRQ34071"/>
    <property type="gene ID" value="RchiOBHm_Chr5g0064781"/>
</dbReference>
<keyword evidence="1" id="KW-0472">Membrane</keyword>
<keyword evidence="1" id="KW-0812">Transmembrane</keyword>
<dbReference type="OMA" id="WASNLMI"/>
<protein>
    <submittedName>
        <fullName evidence="2">Uncharacterized protein</fullName>
    </submittedName>
</protein>
<feature type="transmembrane region" description="Helical" evidence="1">
    <location>
        <begin position="70"/>
        <end position="89"/>
    </location>
</feature>
<keyword evidence="1" id="KW-1133">Transmembrane helix</keyword>
<accession>A0A2P6QIQ9</accession>
<evidence type="ECO:0000313" key="3">
    <source>
        <dbReference type="Proteomes" id="UP000238479"/>
    </source>
</evidence>
<organism evidence="2 3">
    <name type="scientific">Rosa chinensis</name>
    <name type="common">China rose</name>
    <dbReference type="NCBI Taxonomy" id="74649"/>
    <lineage>
        <taxon>Eukaryota</taxon>
        <taxon>Viridiplantae</taxon>
        <taxon>Streptophyta</taxon>
        <taxon>Embryophyta</taxon>
        <taxon>Tracheophyta</taxon>
        <taxon>Spermatophyta</taxon>
        <taxon>Magnoliopsida</taxon>
        <taxon>eudicotyledons</taxon>
        <taxon>Gunneridae</taxon>
        <taxon>Pentapetalae</taxon>
        <taxon>rosids</taxon>
        <taxon>fabids</taxon>
        <taxon>Rosales</taxon>
        <taxon>Rosaceae</taxon>
        <taxon>Rosoideae</taxon>
        <taxon>Rosoideae incertae sedis</taxon>
        <taxon>Rosa</taxon>
    </lineage>
</organism>
<dbReference type="EMBL" id="PDCK01000043">
    <property type="protein sequence ID" value="PRQ34071.1"/>
    <property type="molecule type" value="Genomic_DNA"/>
</dbReference>
<keyword evidence="3" id="KW-1185">Reference proteome</keyword>
<gene>
    <name evidence="2" type="ORF">RchiOBHm_Chr5g0064781</name>
</gene>
<dbReference type="AlphaFoldDB" id="A0A2P6QIQ9"/>
<dbReference type="Proteomes" id="UP000238479">
    <property type="component" value="Chromosome 5"/>
</dbReference>
<reference evidence="2 3" key="1">
    <citation type="journal article" date="2018" name="Nat. Genet.">
        <title>The Rosa genome provides new insights in the design of modern roses.</title>
        <authorList>
            <person name="Bendahmane M."/>
        </authorList>
    </citation>
    <scope>NUCLEOTIDE SEQUENCE [LARGE SCALE GENOMIC DNA]</scope>
    <source>
        <strain evidence="3">cv. Old Blush</strain>
    </source>
</reference>
<evidence type="ECO:0000256" key="1">
    <source>
        <dbReference type="SAM" id="Phobius"/>
    </source>
</evidence>